<organism evidence="2 3">
    <name type="scientific">Hymenobacter gummosus</name>
    <dbReference type="NCBI Taxonomy" id="1776032"/>
    <lineage>
        <taxon>Bacteria</taxon>
        <taxon>Pseudomonadati</taxon>
        <taxon>Bacteroidota</taxon>
        <taxon>Cytophagia</taxon>
        <taxon>Cytophagales</taxon>
        <taxon>Hymenobacteraceae</taxon>
        <taxon>Hymenobacter</taxon>
    </lineage>
</organism>
<keyword evidence="1" id="KW-1133">Transmembrane helix</keyword>
<keyword evidence="1" id="KW-0472">Membrane</keyword>
<evidence type="ECO:0000313" key="2">
    <source>
        <dbReference type="EMBL" id="RTQ51545.1"/>
    </source>
</evidence>
<reference evidence="2 3" key="1">
    <citation type="submission" date="2018-12" db="EMBL/GenBank/DDBJ databases">
        <title>Hymenobacter gummosus sp. nov., isolated from a spring.</title>
        <authorList>
            <person name="Nie L."/>
        </authorList>
    </citation>
    <scope>NUCLEOTIDE SEQUENCE [LARGE SCALE GENOMIC DNA]</scope>
    <source>
        <strain evidence="2 3">KCTC 52166</strain>
    </source>
</reference>
<accession>A0A3S0QJE1</accession>
<evidence type="ECO:0000256" key="1">
    <source>
        <dbReference type="SAM" id="Phobius"/>
    </source>
</evidence>
<feature type="transmembrane region" description="Helical" evidence="1">
    <location>
        <begin position="7"/>
        <end position="26"/>
    </location>
</feature>
<name>A0A3S0QJE1_9BACT</name>
<protein>
    <submittedName>
        <fullName evidence="2">Uncharacterized protein</fullName>
    </submittedName>
</protein>
<dbReference type="RefSeq" id="WP_126692436.1">
    <property type="nucleotide sequence ID" value="NZ_RXOF01000003.1"/>
</dbReference>
<comment type="caution">
    <text evidence="2">The sequence shown here is derived from an EMBL/GenBank/DDBJ whole genome shotgun (WGS) entry which is preliminary data.</text>
</comment>
<feature type="transmembrane region" description="Helical" evidence="1">
    <location>
        <begin position="67"/>
        <end position="89"/>
    </location>
</feature>
<gene>
    <name evidence="2" type="ORF">EJV47_07030</name>
</gene>
<sequence>MTATGRYWWGYALLVAGLVALMAVGLDSPFVKGGMGQVDEQLALGGLLLGGLLLTLAAGLRRWFDQLLLPLLAVPLLHRLVAAVSEQVVSSPVLDLSKLQWFSGLMYTSTLLSFYGLLMLYKQWQKRVVRA</sequence>
<dbReference type="AlphaFoldDB" id="A0A3S0QJE1"/>
<dbReference type="Proteomes" id="UP000282184">
    <property type="component" value="Unassembled WGS sequence"/>
</dbReference>
<proteinExistence type="predicted"/>
<keyword evidence="3" id="KW-1185">Reference proteome</keyword>
<dbReference type="EMBL" id="RXOF01000003">
    <property type="protein sequence ID" value="RTQ51545.1"/>
    <property type="molecule type" value="Genomic_DNA"/>
</dbReference>
<evidence type="ECO:0000313" key="3">
    <source>
        <dbReference type="Proteomes" id="UP000282184"/>
    </source>
</evidence>
<feature type="transmembrane region" description="Helical" evidence="1">
    <location>
        <begin position="101"/>
        <end position="121"/>
    </location>
</feature>
<feature type="transmembrane region" description="Helical" evidence="1">
    <location>
        <begin position="41"/>
        <end position="60"/>
    </location>
</feature>
<keyword evidence="1" id="KW-0812">Transmembrane</keyword>